<dbReference type="InParanoid" id="A0A2R6PMN1"/>
<dbReference type="InterPro" id="IPR044303">
    <property type="entry name" value="ZAT1/4/9"/>
</dbReference>
<dbReference type="PANTHER" id="PTHR46326:SF10">
    <property type="entry name" value="C2H2 AND C2HC ZINC FINGER PROTEIN"/>
    <property type="match status" value="1"/>
</dbReference>
<feature type="domain" description="C2H2-type" evidence="3">
    <location>
        <begin position="4"/>
        <end position="31"/>
    </location>
</feature>
<gene>
    <name evidence="4" type="ORF">CEY00_Acc27939</name>
</gene>
<accession>A0A2R6PMN1</accession>
<dbReference type="GO" id="GO:0006355">
    <property type="term" value="P:regulation of DNA-templated transcription"/>
    <property type="evidence" value="ECO:0007669"/>
    <property type="project" value="InterPro"/>
</dbReference>
<dbReference type="SUPFAM" id="SSF57667">
    <property type="entry name" value="beta-beta-alpha zinc fingers"/>
    <property type="match status" value="1"/>
</dbReference>
<comment type="caution">
    <text evidence="4">The sequence shown here is derived from an EMBL/GenBank/DDBJ whole genome shotgun (WGS) entry which is preliminary data.</text>
</comment>
<name>A0A2R6PMN1_ACTCC</name>
<feature type="compositionally biased region" description="Basic and acidic residues" evidence="2">
    <location>
        <begin position="104"/>
        <end position="123"/>
    </location>
</feature>
<evidence type="ECO:0000259" key="3">
    <source>
        <dbReference type="PROSITE" id="PS50157"/>
    </source>
</evidence>
<feature type="compositionally biased region" description="Acidic residues" evidence="2">
    <location>
        <begin position="134"/>
        <end position="145"/>
    </location>
</feature>
<keyword evidence="1" id="KW-0863">Zinc-finger</keyword>
<dbReference type="STRING" id="1590841.A0A2R6PMN1"/>
<dbReference type="OrthoDB" id="6077919at2759"/>
<dbReference type="PROSITE" id="PS50157">
    <property type="entry name" value="ZINC_FINGER_C2H2_2"/>
    <property type="match status" value="2"/>
</dbReference>
<dbReference type="InterPro" id="IPR036236">
    <property type="entry name" value="Znf_C2H2_sf"/>
</dbReference>
<keyword evidence="1" id="KW-0479">Metal-binding</keyword>
<dbReference type="EMBL" id="NKQK01000024">
    <property type="protein sequence ID" value="PSR93327.1"/>
    <property type="molecule type" value="Genomic_DNA"/>
</dbReference>
<dbReference type="PANTHER" id="PTHR46326">
    <property type="entry name" value="ZINC FINGER PROTEIN ZAT1-RELATED"/>
    <property type="match status" value="1"/>
</dbReference>
<dbReference type="PROSITE" id="PS00028">
    <property type="entry name" value="ZINC_FINGER_C2H2_1"/>
    <property type="match status" value="2"/>
</dbReference>
<dbReference type="Proteomes" id="UP000241394">
    <property type="component" value="Chromosome LG24"/>
</dbReference>
<evidence type="ECO:0000313" key="5">
    <source>
        <dbReference type="Proteomes" id="UP000241394"/>
    </source>
</evidence>
<dbReference type="InterPro" id="IPR013087">
    <property type="entry name" value="Znf_C2H2_type"/>
</dbReference>
<sequence length="249" mass="28060">MARFTCQICSKSFSNGKAVGGHMRTHLAFHPLPPKPQGPQEFEDLNKASPSMPLRFVTGKRSRQCKSMDAMVDIPKEVKTPGLVSVTSPIEDVALSIMMLAKGKWKDDKEEKEKEKGKQKMEEDIIISENESKEGDDDNDEDEDDDYVFYPKRTWTGIHTQMVTRAKAREVTCGEGHPSDQMLENHKAEPNEIDARLYACEFCPKVFKSRQALGGHMKIHASSSSDSVKPKLNLINLNRPPPEEDDEIN</sequence>
<dbReference type="Pfam" id="PF13912">
    <property type="entry name" value="zf-C2H2_6"/>
    <property type="match status" value="2"/>
</dbReference>
<feature type="region of interest" description="Disordered" evidence="2">
    <location>
        <begin position="104"/>
        <end position="145"/>
    </location>
</feature>
<keyword evidence="5" id="KW-1185">Reference proteome</keyword>
<evidence type="ECO:0000256" key="1">
    <source>
        <dbReference type="PROSITE-ProRule" id="PRU00042"/>
    </source>
</evidence>
<dbReference type="AlphaFoldDB" id="A0A2R6PMN1"/>
<dbReference type="SMART" id="SM00355">
    <property type="entry name" value="ZnF_C2H2"/>
    <property type="match status" value="2"/>
</dbReference>
<dbReference type="Gene3D" id="3.30.160.60">
    <property type="entry name" value="Classic Zinc Finger"/>
    <property type="match status" value="1"/>
</dbReference>
<feature type="region of interest" description="Disordered" evidence="2">
    <location>
        <begin position="220"/>
        <end position="249"/>
    </location>
</feature>
<feature type="domain" description="C2H2-type" evidence="3">
    <location>
        <begin position="198"/>
        <end position="225"/>
    </location>
</feature>
<dbReference type="GO" id="GO:0008270">
    <property type="term" value="F:zinc ion binding"/>
    <property type="evidence" value="ECO:0007669"/>
    <property type="project" value="UniProtKB-KW"/>
</dbReference>
<evidence type="ECO:0000256" key="2">
    <source>
        <dbReference type="SAM" id="MobiDB-lite"/>
    </source>
</evidence>
<protein>
    <submittedName>
        <fullName evidence="4">Zinc finger protein</fullName>
    </submittedName>
</protein>
<organism evidence="4 5">
    <name type="scientific">Actinidia chinensis var. chinensis</name>
    <name type="common">Chinese soft-hair kiwi</name>
    <dbReference type="NCBI Taxonomy" id="1590841"/>
    <lineage>
        <taxon>Eukaryota</taxon>
        <taxon>Viridiplantae</taxon>
        <taxon>Streptophyta</taxon>
        <taxon>Embryophyta</taxon>
        <taxon>Tracheophyta</taxon>
        <taxon>Spermatophyta</taxon>
        <taxon>Magnoliopsida</taxon>
        <taxon>eudicotyledons</taxon>
        <taxon>Gunneridae</taxon>
        <taxon>Pentapetalae</taxon>
        <taxon>asterids</taxon>
        <taxon>Ericales</taxon>
        <taxon>Actinidiaceae</taxon>
        <taxon>Actinidia</taxon>
    </lineage>
</organism>
<proteinExistence type="predicted"/>
<reference evidence="5" key="2">
    <citation type="journal article" date="2018" name="BMC Genomics">
        <title>A manually annotated Actinidia chinensis var. chinensis (kiwifruit) genome highlights the challenges associated with draft genomes and gene prediction in plants.</title>
        <authorList>
            <person name="Pilkington S.M."/>
            <person name="Crowhurst R."/>
            <person name="Hilario E."/>
            <person name="Nardozza S."/>
            <person name="Fraser L."/>
            <person name="Peng Y."/>
            <person name="Gunaseelan K."/>
            <person name="Simpson R."/>
            <person name="Tahir J."/>
            <person name="Deroles S.C."/>
            <person name="Templeton K."/>
            <person name="Luo Z."/>
            <person name="Davy M."/>
            <person name="Cheng C."/>
            <person name="McNeilage M."/>
            <person name="Scaglione D."/>
            <person name="Liu Y."/>
            <person name="Zhang Q."/>
            <person name="Datson P."/>
            <person name="De Silva N."/>
            <person name="Gardiner S.E."/>
            <person name="Bassett H."/>
            <person name="Chagne D."/>
            <person name="McCallum J."/>
            <person name="Dzierzon H."/>
            <person name="Deng C."/>
            <person name="Wang Y.Y."/>
            <person name="Barron L."/>
            <person name="Manako K."/>
            <person name="Bowen J."/>
            <person name="Foster T.M."/>
            <person name="Erridge Z.A."/>
            <person name="Tiffin H."/>
            <person name="Waite C.N."/>
            <person name="Davies K.M."/>
            <person name="Grierson E.P."/>
            <person name="Laing W.A."/>
            <person name="Kirk R."/>
            <person name="Chen X."/>
            <person name="Wood M."/>
            <person name="Montefiori M."/>
            <person name="Brummell D.A."/>
            <person name="Schwinn K.E."/>
            <person name="Catanach A."/>
            <person name="Fullerton C."/>
            <person name="Li D."/>
            <person name="Meiyalaghan S."/>
            <person name="Nieuwenhuizen N."/>
            <person name="Read N."/>
            <person name="Prakash R."/>
            <person name="Hunter D."/>
            <person name="Zhang H."/>
            <person name="McKenzie M."/>
            <person name="Knabel M."/>
            <person name="Harris A."/>
            <person name="Allan A.C."/>
            <person name="Gleave A."/>
            <person name="Chen A."/>
            <person name="Janssen B.J."/>
            <person name="Plunkett B."/>
            <person name="Ampomah-Dwamena C."/>
            <person name="Voogd C."/>
            <person name="Leif D."/>
            <person name="Lafferty D."/>
            <person name="Souleyre E.J.F."/>
            <person name="Varkonyi-Gasic E."/>
            <person name="Gambi F."/>
            <person name="Hanley J."/>
            <person name="Yao J.L."/>
            <person name="Cheung J."/>
            <person name="David K.M."/>
            <person name="Warren B."/>
            <person name="Marsh K."/>
            <person name="Snowden K.C."/>
            <person name="Lin-Wang K."/>
            <person name="Brian L."/>
            <person name="Martinez-Sanchez M."/>
            <person name="Wang M."/>
            <person name="Ileperuma N."/>
            <person name="Macnee N."/>
            <person name="Campin R."/>
            <person name="McAtee P."/>
            <person name="Drummond R.S.M."/>
            <person name="Espley R.V."/>
            <person name="Ireland H.S."/>
            <person name="Wu R."/>
            <person name="Atkinson R.G."/>
            <person name="Karunairetnam S."/>
            <person name="Bulley S."/>
            <person name="Chunkath S."/>
            <person name="Hanley Z."/>
            <person name="Storey R."/>
            <person name="Thrimawithana A.H."/>
            <person name="Thomson S."/>
            <person name="David C."/>
            <person name="Testolin R."/>
            <person name="Huang H."/>
            <person name="Hellens R.P."/>
            <person name="Schaffer R.J."/>
        </authorList>
    </citation>
    <scope>NUCLEOTIDE SEQUENCE [LARGE SCALE GENOMIC DNA]</scope>
    <source>
        <strain evidence="5">cv. Red5</strain>
    </source>
</reference>
<keyword evidence="1" id="KW-0862">Zinc</keyword>
<dbReference type="Gramene" id="PSR93327">
    <property type="protein sequence ID" value="PSR93327"/>
    <property type="gene ID" value="CEY00_Acc27939"/>
</dbReference>
<evidence type="ECO:0000313" key="4">
    <source>
        <dbReference type="EMBL" id="PSR93327.1"/>
    </source>
</evidence>
<reference evidence="4 5" key="1">
    <citation type="submission" date="2017-07" db="EMBL/GenBank/DDBJ databases">
        <title>An improved, manually edited Actinidia chinensis var. chinensis (kiwifruit) genome highlights the challenges associated with draft genomes and gene prediction in plants.</title>
        <authorList>
            <person name="Pilkington S."/>
            <person name="Crowhurst R."/>
            <person name="Hilario E."/>
            <person name="Nardozza S."/>
            <person name="Fraser L."/>
            <person name="Peng Y."/>
            <person name="Gunaseelan K."/>
            <person name="Simpson R."/>
            <person name="Tahir J."/>
            <person name="Deroles S."/>
            <person name="Templeton K."/>
            <person name="Luo Z."/>
            <person name="Davy M."/>
            <person name="Cheng C."/>
            <person name="Mcneilage M."/>
            <person name="Scaglione D."/>
            <person name="Liu Y."/>
            <person name="Zhang Q."/>
            <person name="Datson P."/>
            <person name="De Silva N."/>
            <person name="Gardiner S."/>
            <person name="Bassett H."/>
            <person name="Chagne D."/>
            <person name="Mccallum J."/>
            <person name="Dzierzon H."/>
            <person name="Deng C."/>
            <person name="Wang Y.-Y."/>
            <person name="Barron N."/>
            <person name="Manako K."/>
            <person name="Bowen J."/>
            <person name="Foster T."/>
            <person name="Erridge Z."/>
            <person name="Tiffin H."/>
            <person name="Waite C."/>
            <person name="Davies K."/>
            <person name="Grierson E."/>
            <person name="Laing W."/>
            <person name="Kirk R."/>
            <person name="Chen X."/>
            <person name="Wood M."/>
            <person name="Montefiori M."/>
            <person name="Brummell D."/>
            <person name="Schwinn K."/>
            <person name="Catanach A."/>
            <person name="Fullerton C."/>
            <person name="Li D."/>
            <person name="Meiyalaghan S."/>
            <person name="Nieuwenhuizen N."/>
            <person name="Read N."/>
            <person name="Prakash R."/>
            <person name="Hunter D."/>
            <person name="Zhang H."/>
            <person name="Mckenzie M."/>
            <person name="Knabel M."/>
            <person name="Harris A."/>
            <person name="Allan A."/>
            <person name="Chen A."/>
            <person name="Janssen B."/>
            <person name="Plunkett B."/>
            <person name="Dwamena C."/>
            <person name="Voogd C."/>
            <person name="Leif D."/>
            <person name="Lafferty D."/>
            <person name="Souleyre E."/>
            <person name="Varkonyi-Gasic E."/>
            <person name="Gambi F."/>
            <person name="Hanley J."/>
            <person name="Yao J.-L."/>
            <person name="Cheung J."/>
            <person name="David K."/>
            <person name="Warren B."/>
            <person name="Marsh K."/>
            <person name="Snowden K."/>
            <person name="Lin-Wang K."/>
            <person name="Brian L."/>
            <person name="Martinez-Sanchez M."/>
            <person name="Wang M."/>
            <person name="Ileperuma N."/>
            <person name="Macnee N."/>
            <person name="Campin R."/>
            <person name="Mcatee P."/>
            <person name="Drummond R."/>
            <person name="Espley R."/>
            <person name="Ireland H."/>
            <person name="Wu R."/>
            <person name="Atkinson R."/>
            <person name="Karunairetnam S."/>
            <person name="Bulley S."/>
            <person name="Chunkath S."/>
            <person name="Hanley Z."/>
            <person name="Storey R."/>
            <person name="Thrimawithana A."/>
            <person name="Thomson S."/>
            <person name="David C."/>
            <person name="Testolin R."/>
        </authorList>
    </citation>
    <scope>NUCLEOTIDE SEQUENCE [LARGE SCALE GENOMIC DNA]</scope>
    <source>
        <strain evidence="5">cv. Red5</strain>
        <tissue evidence="4">Young leaf</tissue>
    </source>
</reference>